<evidence type="ECO:0000313" key="1">
    <source>
        <dbReference type="Ensembl" id="ENSACAP00000028802.1"/>
    </source>
</evidence>
<evidence type="ECO:0000313" key="2">
    <source>
        <dbReference type="Proteomes" id="UP000001646"/>
    </source>
</evidence>
<reference evidence="1" key="1">
    <citation type="submission" date="2009-12" db="EMBL/GenBank/DDBJ databases">
        <title>The Genome Sequence of Anolis carolinensis (Green Anole Lizard).</title>
        <authorList>
            <consortium name="The Genome Sequencing Platform"/>
            <person name="Di Palma F."/>
            <person name="Alfoldi J."/>
            <person name="Heiman D."/>
            <person name="Young S."/>
            <person name="Grabherr M."/>
            <person name="Johnson J."/>
            <person name="Lander E.S."/>
            <person name="Lindblad-Toh K."/>
        </authorList>
    </citation>
    <scope>NUCLEOTIDE SEQUENCE [LARGE SCALE GENOMIC DNA]</scope>
    <source>
        <strain evidence="1">JBL SC #1</strain>
    </source>
</reference>
<sequence>MSSKQCSCYYFCFSFLNSRLFFKILVLREVFRTAHKHLGEGNRVTHCFSTFVEPITSGEPKDVCKHQAHKATQYKVMESMYAQGKHWYDHKLSRYNWSQEGEDQKKWIRRKKEEKGPGHLVLNIHLCYLP</sequence>
<reference evidence="1" key="2">
    <citation type="submission" date="2025-08" db="UniProtKB">
        <authorList>
            <consortium name="Ensembl"/>
        </authorList>
    </citation>
    <scope>IDENTIFICATION</scope>
</reference>
<dbReference type="Proteomes" id="UP000001646">
    <property type="component" value="Unplaced"/>
</dbReference>
<name>A0A803T0R2_ANOCA</name>
<proteinExistence type="predicted"/>
<protein>
    <submittedName>
        <fullName evidence="1">Uncharacterized protein</fullName>
    </submittedName>
</protein>
<keyword evidence="2" id="KW-1185">Reference proteome</keyword>
<reference evidence="1" key="3">
    <citation type="submission" date="2025-09" db="UniProtKB">
        <authorList>
            <consortium name="Ensembl"/>
        </authorList>
    </citation>
    <scope>IDENTIFICATION</scope>
</reference>
<dbReference type="InParanoid" id="A0A803T0R2"/>
<dbReference type="AlphaFoldDB" id="A0A803T0R2"/>
<dbReference type="Ensembl" id="ENSACAT00000042791.1">
    <property type="protein sequence ID" value="ENSACAP00000028802.1"/>
    <property type="gene ID" value="ENSACAG00000042967.1"/>
</dbReference>
<organism evidence="1 2">
    <name type="scientific">Anolis carolinensis</name>
    <name type="common">Green anole</name>
    <name type="synonym">American chameleon</name>
    <dbReference type="NCBI Taxonomy" id="28377"/>
    <lineage>
        <taxon>Eukaryota</taxon>
        <taxon>Metazoa</taxon>
        <taxon>Chordata</taxon>
        <taxon>Craniata</taxon>
        <taxon>Vertebrata</taxon>
        <taxon>Euteleostomi</taxon>
        <taxon>Lepidosauria</taxon>
        <taxon>Squamata</taxon>
        <taxon>Bifurcata</taxon>
        <taxon>Unidentata</taxon>
        <taxon>Episquamata</taxon>
        <taxon>Toxicofera</taxon>
        <taxon>Iguania</taxon>
        <taxon>Dactyloidae</taxon>
        <taxon>Anolis</taxon>
    </lineage>
</organism>
<accession>A0A803T0R2</accession>